<dbReference type="SUPFAM" id="SSF51735">
    <property type="entry name" value="NAD(P)-binding Rossmann-fold domains"/>
    <property type="match status" value="1"/>
</dbReference>
<comment type="similarity">
    <text evidence="2">Belongs to the NAD(P)-dependent epimerase/dehydratase family. Dihydroflavonol-4-reductase subfamily.</text>
</comment>
<dbReference type="Gene3D" id="3.40.50.720">
    <property type="entry name" value="NAD(P)-binding Rossmann-like Domain"/>
    <property type="match status" value="1"/>
</dbReference>
<feature type="domain" description="3-beta hydroxysteroid dehydrogenase/isomerase" evidence="3">
    <location>
        <begin position="6"/>
        <end position="136"/>
    </location>
</feature>
<gene>
    <name evidence="4" type="ORF">C361_04964</name>
</gene>
<dbReference type="GO" id="GO:0016616">
    <property type="term" value="F:oxidoreductase activity, acting on the CH-OH group of donors, NAD or NADP as acceptor"/>
    <property type="evidence" value="ECO:0007669"/>
    <property type="project" value="InterPro"/>
</dbReference>
<keyword evidence="1" id="KW-0560">Oxidoreductase</keyword>
<evidence type="ECO:0000256" key="2">
    <source>
        <dbReference type="ARBA" id="ARBA00023445"/>
    </source>
</evidence>
<sequence>MPSVLLTGITGFLAAHVAHSFLKHGWIVNGTLRSNSKVAAVEAIPEYSPYLSSGKLKLFIVGPLENADYSEAMRGVDAVVHTASPVEFGGKEFRESHLKPALEGTRGVLKAIAKEKNVKSVVYTSTFGAIGDHRYHPTEIKGKVITEDNWNPYTLEELDKMVESGESGNPTFPAGYLFYKGAKKYAELVAWECQKEARDQGAEWSLATMNCVMIWGPPIQPLASLSHGGMSTEFLWMLVGGEDVRIMDSLYPYYVDVRDAAEAHYQAAVRRAQGRFNVSAGPYDFQEFADMLRELYPEQKERFALGTPGKYMYRNPGVYVLTNEKSQRELGITYRPKQETLKDAFDRFFALEKQGLK</sequence>
<dbReference type="InterPro" id="IPR002225">
    <property type="entry name" value="3Beta_OHSteriod_DH/Estase"/>
</dbReference>
<dbReference type="InterPro" id="IPR050425">
    <property type="entry name" value="NAD(P)_dehydrat-like"/>
</dbReference>
<accession>A0A854Q9J1</accession>
<evidence type="ECO:0000256" key="1">
    <source>
        <dbReference type="ARBA" id="ARBA00023002"/>
    </source>
</evidence>
<dbReference type="PANTHER" id="PTHR10366">
    <property type="entry name" value="NAD DEPENDENT EPIMERASE/DEHYDRATASE"/>
    <property type="match status" value="1"/>
</dbReference>
<dbReference type="InterPro" id="IPR036291">
    <property type="entry name" value="NAD(P)-bd_dom_sf"/>
</dbReference>
<dbReference type="Proteomes" id="UP000199727">
    <property type="component" value="Unassembled WGS sequence"/>
</dbReference>
<dbReference type="GO" id="GO:0006694">
    <property type="term" value="P:steroid biosynthetic process"/>
    <property type="evidence" value="ECO:0007669"/>
    <property type="project" value="InterPro"/>
</dbReference>
<organism evidence="4 5">
    <name type="scientific">Cryptococcus neoformans Tu259-1</name>
    <dbReference type="NCBI Taxonomy" id="1230072"/>
    <lineage>
        <taxon>Eukaryota</taxon>
        <taxon>Fungi</taxon>
        <taxon>Dikarya</taxon>
        <taxon>Basidiomycota</taxon>
        <taxon>Agaricomycotina</taxon>
        <taxon>Tremellomycetes</taxon>
        <taxon>Tremellales</taxon>
        <taxon>Cryptococcaceae</taxon>
        <taxon>Cryptococcus</taxon>
        <taxon>Cryptococcus neoformans species complex</taxon>
    </lineage>
</organism>
<name>A0A854Q9J1_CRYNE</name>
<dbReference type="OrthoDB" id="2735536at2759"/>
<dbReference type="FunFam" id="3.40.50.720:FF:001070">
    <property type="entry name" value="Oxidoreductase"/>
    <property type="match status" value="1"/>
</dbReference>
<evidence type="ECO:0000313" key="4">
    <source>
        <dbReference type="EMBL" id="OXG16593.1"/>
    </source>
</evidence>
<evidence type="ECO:0000313" key="5">
    <source>
        <dbReference type="Proteomes" id="UP000199727"/>
    </source>
</evidence>
<dbReference type="Pfam" id="PF01073">
    <property type="entry name" value="3Beta_HSD"/>
    <property type="match status" value="1"/>
</dbReference>
<dbReference type="EMBL" id="AMKT01000067">
    <property type="protein sequence ID" value="OXG16593.1"/>
    <property type="molecule type" value="Genomic_DNA"/>
</dbReference>
<dbReference type="PANTHER" id="PTHR10366:SF579">
    <property type="entry name" value="3-BETA HYDROXYSTEROID DEHYDROGENASE_ISOMERASE FAMILY PROTEIN (AFU_ORTHOLOGUE AFUA_3G02250)"/>
    <property type="match status" value="1"/>
</dbReference>
<reference evidence="4 5" key="1">
    <citation type="submission" date="2017-06" db="EMBL/GenBank/DDBJ databases">
        <title>Global population genomics of the pathogenic fungus Cryptococcus neoformans var. grubii.</title>
        <authorList>
            <person name="Cuomo C."/>
            <person name="Litvintseva A."/>
            <person name="Chen Y."/>
            <person name="Young S."/>
            <person name="Zeng Q."/>
            <person name="Chapman S."/>
            <person name="Gujja S."/>
            <person name="Saif S."/>
            <person name="Birren B."/>
        </authorList>
    </citation>
    <scope>NUCLEOTIDE SEQUENCE [LARGE SCALE GENOMIC DNA]</scope>
    <source>
        <strain evidence="4 5">Tu259-1</strain>
    </source>
</reference>
<evidence type="ECO:0000259" key="3">
    <source>
        <dbReference type="Pfam" id="PF01073"/>
    </source>
</evidence>
<protein>
    <submittedName>
        <fullName evidence="4">Oxidoreductase</fullName>
    </submittedName>
</protein>
<proteinExistence type="inferred from homology"/>
<comment type="caution">
    <text evidence="4">The sequence shown here is derived from an EMBL/GenBank/DDBJ whole genome shotgun (WGS) entry which is preliminary data.</text>
</comment>
<dbReference type="AlphaFoldDB" id="A0A854Q9J1"/>
<dbReference type="CDD" id="cd05227">
    <property type="entry name" value="AR_SDR_e"/>
    <property type="match status" value="1"/>
</dbReference>